<dbReference type="InterPro" id="IPR012340">
    <property type="entry name" value="NA-bd_OB-fold"/>
</dbReference>
<evidence type="ECO:0000313" key="2">
    <source>
        <dbReference type="EMBL" id="KAJ9535557.1"/>
    </source>
</evidence>
<reference evidence="2" key="1">
    <citation type="submission" date="2023-03" db="EMBL/GenBank/DDBJ databases">
        <title>Chromosome-scale reference genome and RAD-based genetic map of yellow starthistle (Centaurea solstitialis) reveal putative structural variation and QTLs associated with invader traits.</title>
        <authorList>
            <person name="Reatini B."/>
            <person name="Cang F.A."/>
            <person name="Jiang Q."/>
            <person name="Mckibben M.T.W."/>
            <person name="Barker M.S."/>
            <person name="Rieseberg L.H."/>
            <person name="Dlugosch K.M."/>
        </authorList>
    </citation>
    <scope>NUCLEOTIDE SEQUENCE</scope>
    <source>
        <strain evidence="2">CAN-66</strain>
        <tissue evidence="2">Leaf</tissue>
    </source>
</reference>
<dbReference type="Gene3D" id="3.40.50.300">
    <property type="entry name" value="P-loop containing nucleotide triphosphate hydrolases"/>
    <property type="match status" value="1"/>
</dbReference>
<protein>
    <recommendedName>
        <fullName evidence="1">Replication protein A 70 kDa DNA-binding subunit B/D first OB fold domain-containing protein</fullName>
    </recommendedName>
</protein>
<dbReference type="PANTHER" id="PTHR23274:SF48">
    <property type="entry name" value="ATP-DEPENDENT DNA HELICASE"/>
    <property type="match status" value="1"/>
</dbReference>
<dbReference type="EMBL" id="JARYMX010000199">
    <property type="protein sequence ID" value="KAJ9535557.1"/>
    <property type="molecule type" value="Genomic_DNA"/>
</dbReference>
<dbReference type="InterPro" id="IPR003871">
    <property type="entry name" value="RFA1B/D_OB_1st"/>
</dbReference>
<comment type="caution">
    <text evidence="2">The sequence shown here is derived from an EMBL/GenBank/DDBJ whole genome shotgun (WGS) entry which is preliminary data.</text>
</comment>
<dbReference type="CDD" id="cd04480">
    <property type="entry name" value="RPA1_DBD_A_like"/>
    <property type="match status" value="1"/>
</dbReference>
<name>A0AA38SM04_9ASTR</name>
<dbReference type="GO" id="GO:0005657">
    <property type="term" value="C:replication fork"/>
    <property type="evidence" value="ECO:0007669"/>
    <property type="project" value="TreeGrafter"/>
</dbReference>
<dbReference type="Gene3D" id="2.40.50.140">
    <property type="entry name" value="Nucleic acid-binding proteins"/>
    <property type="match status" value="1"/>
</dbReference>
<dbReference type="AlphaFoldDB" id="A0AA38SM04"/>
<sequence>MSQNTLNFIHEINTQSGSWMIKVRILHLWKQPFSLDMILMDERDTIKAKLIYTFERLLRECLIVVLSKFGVAENCGSYRIINHPCTNAGMITLIPRMTLTLSDKRILFKIKRKQFPVYVCFAMTVNKSQGQSLSRVGLYLSRPIFTHGQLYVAVSRVKSKERLKVVVCDANGETTNTTTNVVYKEVLQKM</sequence>
<dbReference type="CDD" id="cd18809">
    <property type="entry name" value="SF1_C_RecD"/>
    <property type="match status" value="1"/>
</dbReference>
<gene>
    <name evidence="2" type="ORF">OSB04_un001309</name>
</gene>
<organism evidence="2 3">
    <name type="scientific">Centaurea solstitialis</name>
    <name type="common">yellow star-thistle</name>
    <dbReference type="NCBI Taxonomy" id="347529"/>
    <lineage>
        <taxon>Eukaryota</taxon>
        <taxon>Viridiplantae</taxon>
        <taxon>Streptophyta</taxon>
        <taxon>Embryophyta</taxon>
        <taxon>Tracheophyta</taxon>
        <taxon>Spermatophyta</taxon>
        <taxon>Magnoliopsida</taxon>
        <taxon>eudicotyledons</taxon>
        <taxon>Gunneridae</taxon>
        <taxon>Pentapetalae</taxon>
        <taxon>asterids</taxon>
        <taxon>campanulids</taxon>
        <taxon>Asterales</taxon>
        <taxon>Asteraceae</taxon>
        <taxon>Carduoideae</taxon>
        <taxon>Cardueae</taxon>
        <taxon>Centaureinae</taxon>
        <taxon>Centaurea</taxon>
    </lineage>
</organism>
<accession>A0AA38SM04</accession>
<evidence type="ECO:0000313" key="3">
    <source>
        <dbReference type="Proteomes" id="UP001172457"/>
    </source>
</evidence>
<feature type="domain" description="Replication protein A 70 kDa DNA-binding subunit B/D first OB fold" evidence="1">
    <location>
        <begin position="7"/>
        <end position="83"/>
    </location>
</feature>
<proteinExistence type="predicted"/>
<dbReference type="SUPFAM" id="SSF50249">
    <property type="entry name" value="Nucleic acid-binding proteins"/>
    <property type="match status" value="1"/>
</dbReference>
<dbReference type="PANTHER" id="PTHR23274">
    <property type="entry name" value="DNA HELICASE-RELATED"/>
    <property type="match status" value="1"/>
</dbReference>
<dbReference type="Pfam" id="PF02721">
    <property type="entry name" value="DUF223"/>
    <property type="match status" value="1"/>
</dbReference>
<dbReference type="GO" id="GO:0006260">
    <property type="term" value="P:DNA replication"/>
    <property type="evidence" value="ECO:0007669"/>
    <property type="project" value="TreeGrafter"/>
</dbReference>
<keyword evidence="3" id="KW-1185">Reference proteome</keyword>
<dbReference type="Proteomes" id="UP001172457">
    <property type="component" value="Unassembled WGS sequence"/>
</dbReference>
<dbReference type="InterPro" id="IPR027417">
    <property type="entry name" value="P-loop_NTPase"/>
</dbReference>
<dbReference type="SUPFAM" id="SSF52540">
    <property type="entry name" value="P-loop containing nucleoside triphosphate hydrolases"/>
    <property type="match status" value="1"/>
</dbReference>
<evidence type="ECO:0000259" key="1">
    <source>
        <dbReference type="Pfam" id="PF02721"/>
    </source>
</evidence>